<keyword evidence="1" id="KW-1133">Transmembrane helix</keyword>
<evidence type="ECO:0000313" key="2">
    <source>
        <dbReference type="EMBL" id="MBB3128332.1"/>
    </source>
</evidence>
<keyword evidence="1" id="KW-0812">Transmembrane</keyword>
<reference evidence="2 3" key="1">
    <citation type="submission" date="2020-08" db="EMBL/GenBank/DDBJ databases">
        <title>Genomic Encyclopedia of Type Strains, Phase III (KMG-III): the genomes of soil and plant-associated and newly described type strains.</title>
        <authorList>
            <person name="Whitman W."/>
        </authorList>
    </citation>
    <scope>NUCLEOTIDE SEQUENCE [LARGE SCALE GENOMIC DNA]</scope>
    <source>
        <strain evidence="2 3">CECT 5831</strain>
    </source>
</reference>
<feature type="transmembrane region" description="Helical" evidence="1">
    <location>
        <begin position="80"/>
        <end position="101"/>
    </location>
</feature>
<dbReference type="AlphaFoldDB" id="A0A839TNS4"/>
<accession>A0A839TNS4</accession>
<feature type="transmembrane region" description="Helical" evidence="1">
    <location>
        <begin position="107"/>
        <end position="127"/>
    </location>
</feature>
<sequence>MNLEAIKKEPSRVRYCRLAYSILAFVLLICIIVQVYLAGVALFGNSELWKYHRSFVPMFGYITLILFILGIIGKLNRKMIWGSLGLFVLISFQYITALHIASALHPVLSLALFWGSLVLVRGSYPFLMKRK</sequence>
<dbReference type="EMBL" id="JACHXJ010000002">
    <property type="protein sequence ID" value="MBB3128332.1"/>
    <property type="molecule type" value="Genomic_DNA"/>
</dbReference>
<evidence type="ECO:0000256" key="1">
    <source>
        <dbReference type="SAM" id="Phobius"/>
    </source>
</evidence>
<protein>
    <submittedName>
        <fullName evidence="2">Uncharacterized protein</fullName>
    </submittedName>
</protein>
<feature type="transmembrane region" description="Helical" evidence="1">
    <location>
        <begin position="55"/>
        <end position="73"/>
    </location>
</feature>
<dbReference type="InterPro" id="IPR046192">
    <property type="entry name" value="DUF6220"/>
</dbReference>
<proteinExistence type="predicted"/>
<name>A0A839TNS4_9BACL</name>
<evidence type="ECO:0000313" key="3">
    <source>
        <dbReference type="Proteomes" id="UP000517523"/>
    </source>
</evidence>
<dbReference type="Proteomes" id="UP000517523">
    <property type="component" value="Unassembled WGS sequence"/>
</dbReference>
<dbReference type="Pfam" id="PF19728">
    <property type="entry name" value="DUF6220"/>
    <property type="match status" value="1"/>
</dbReference>
<keyword evidence="1" id="KW-0472">Membrane</keyword>
<organism evidence="2 3">
    <name type="scientific">Paenibacillus rhizosphaerae</name>
    <dbReference type="NCBI Taxonomy" id="297318"/>
    <lineage>
        <taxon>Bacteria</taxon>
        <taxon>Bacillati</taxon>
        <taxon>Bacillota</taxon>
        <taxon>Bacilli</taxon>
        <taxon>Bacillales</taxon>
        <taxon>Paenibacillaceae</taxon>
        <taxon>Paenibacillus</taxon>
    </lineage>
</organism>
<gene>
    <name evidence="2" type="ORF">FHS19_002986</name>
</gene>
<comment type="caution">
    <text evidence="2">The sequence shown here is derived from an EMBL/GenBank/DDBJ whole genome shotgun (WGS) entry which is preliminary data.</text>
</comment>
<feature type="transmembrane region" description="Helical" evidence="1">
    <location>
        <begin position="20"/>
        <end position="43"/>
    </location>
</feature>